<dbReference type="InterPro" id="IPR013785">
    <property type="entry name" value="Aldolase_TIM"/>
</dbReference>
<gene>
    <name evidence="3" type="ORF">PDESU_03989</name>
</gene>
<evidence type="ECO:0008006" key="5">
    <source>
        <dbReference type="Google" id="ProtNLM"/>
    </source>
</evidence>
<evidence type="ECO:0000256" key="1">
    <source>
        <dbReference type="ARBA" id="ARBA00023277"/>
    </source>
</evidence>
<dbReference type="PANTHER" id="PTHR31268:SF32">
    <property type="entry name" value="GALACTINOL--SUCROSE GALACTOSYLTRANSFERASE 2-RELATED"/>
    <property type="match status" value="1"/>
</dbReference>
<feature type="signal peptide" evidence="2">
    <location>
        <begin position="1"/>
        <end position="20"/>
    </location>
</feature>
<keyword evidence="1" id="KW-0119">Carbohydrate metabolism</keyword>
<evidence type="ECO:0000313" key="4">
    <source>
        <dbReference type="Proteomes" id="UP000366872"/>
    </source>
</evidence>
<dbReference type="EMBL" id="CAAHFG010000002">
    <property type="protein sequence ID" value="VGO15406.1"/>
    <property type="molecule type" value="Genomic_DNA"/>
</dbReference>
<proteinExistence type="predicted"/>
<dbReference type="RefSeq" id="WP_136080972.1">
    <property type="nucleotide sequence ID" value="NZ_CAAHFG010000002.1"/>
</dbReference>
<dbReference type="InterPro" id="IPR017853">
    <property type="entry name" value="GH"/>
</dbReference>
<dbReference type="Proteomes" id="UP000366872">
    <property type="component" value="Unassembled WGS sequence"/>
</dbReference>
<dbReference type="SUPFAM" id="SSF51445">
    <property type="entry name" value="(Trans)glycosidases"/>
    <property type="match status" value="1"/>
</dbReference>
<evidence type="ECO:0000313" key="3">
    <source>
        <dbReference type="EMBL" id="VGO15406.1"/>
    </source>
</evidence>
<keyword evidence="2" id="KW-0732">Signal</keyword>
<protein>
    <recommendedName>
        <fullName evidence="5">Raffinose synthase or seed inhibition protein Sip1</fullName>
    </recommendedName>
</protein>
<dbReference type="PANTHER" id="PTHR31268">
    <property type="match status" value="1"/>
</dbReference>
<keyword evidence="4" id="KW-1185">Reference proteome</keyword>
<name>A0A6C2U7M0_PONDE</name>
<dbReference type="Gene3D" id="3.20.20.70">
    <property type="entry name" value="Aldolase class I"/>
    <property type="match status" value="1"/>
</dbReference>
<dbReference type="Pfam" id="PF05691">
    <property type="entry name" value="Raffinose_syn"/>
    <property type="match status" value="2"/>
</dbReference>
<sequence length="682" mass="75176">MNLRTSLAVATSLCLVSAHAAVIDLQSRENGVQILENHSATPDSKGVMETFTLKVPSFSRGVYYKSQWWPYAGNRVGSRHITSPEGEEGGIFLLLDLKNGKTLAVLPLSGDQAYAWFAPDGTDFILKFGTHGKAAIKGDFPVVAWATGTNPYEACSKVWKAAAETPQIQGHMKLREEKDYPEMFRYLGWCSWEEYKKNISSDQLAEELKGLAASPAPVRYFLVDDGHFNNQTLTPKTDTFPNGYKPLTDLRTDDGIRWVGMWHALMGECNAVRAPGQLGGINTHMMKTYNKKMVAKPNAKDAEAFLRYLFSFSKRDDIDFVKVDFYGGLLPYYAGTSQGSITAGFPEDNTHAIDNPAEATVTYARTYQRVVADLFDGLINCNWHQPQFLFNSSDSSVGRCSADYSKGNLNKAKTHLYDSYAAIPWLGQMAWGDHDMFHSNDKFAGRMMAISKALSGAPVYLSDPSDHLDIGNITPLCYEDGLLLRPTAPAAPLPDDIFQPMEARRLYRVVAPLANRSAAMAVYNFNGDAKNDNPEYSTTITPADYVAAGGMAQPYTGDWKLPPEGLVVFDYYQQTAQKLGDGTEVSIKGFGDRLLQLSPIQNGYAVIGRTDKYLPAAAVERIESNTDTLQLRLHEAGPFGLWLANGKPVAEGVSFIDKGNGFFVAELPVKAEPLELTIKKVD</sequence>
<evidence type="ECO:0000256" key="2">
    <source>
        <dbReference type="SAM" id="SignalP"/>
    </source>
</evidence>
<organism evidence="3 4">
    <name type="scientific">Pontiella desulfatans</name>
    <dbReference type="NCBI Taxonomy" id="2750659"/>
    <lineage>
        <taxon>Bacteria</taxon>
        <taxon>Pseudomonadati</taxon>
        <taxon>Kiritimatiellota</taxon>
        <taxon>Kiritimatiellia</taxon>
        <taxon>Kiritimatiellales</taxon>
        <taxon>Pontiellaceae</taxon>
        <taxon>Pontiella</taxon>
    </lineage>
</organism>
<feature type="chain" id="PRO_5025337572" description="Raffinose synthase or seed inhibition protein Sip1" evidence="2">
    <location>
        <begin position="21"/>
        <end position="682"/>
    </location>
</feature>
<dbReference type="AlphaFoldDB" id="A0A6C2U7M0"/>
<accession>A0A6C2U7M0</accession>
<reference evidence="3 4" key="1">
    <citation type="submission" date="2019-04" db="EMBL/GenBank/DDBJ databases">
        <authorList>
            <person name="Van Vliet M D."/>
        </authorList>
    </citation>
    <scope>NUCLEOTIDE SEQUENCE [LARGE SCALE GENOMIC DNA]</scope>
    <source>
        <strain evidence="3 4">F1</strain>
    </source>
</reference>
<dbReference type="InterPro" id="IPR008811">
    <property type="entry name" value="Glycosyl_hydrolases_36"/>
</dbReference>